<evidence type="ECO:0000313" key="3">
    <source>
        <dbReference type="Proteomes" id="UP000436088"/>
    </source>
</evidence>
<dbReference type="InterPro" id="IPR025322">
    <property type="entry name" value="PADRE_dom"/>
</dbReference>
<sequence length="161" mass="17533">MGICSSCNSTHEATAKLILLDGSLQEFPYAVKVSYVLQRNPMCFICNSDEMDFDDVASAIGEDEELQPGQLYFALPLSWLKHPLQAQEMAALAVKASSALIKAGGGKRSGSRHKTIIPFDFPDESPRRKVSSTVGGSGAEKRGRGRRGRRKFKAMLSAIPE</sequence>
<dbReference type="Proteomes" id="UP000436088">
    <property type="component" value="Unassembled WGS sequence"/>
</dbReference>
<accession>A0A6A3AXX5</accession>
<feature type="region of interest" description="Disordered" evidence="1">
    <location>
        <begin position="121"/>
        <end position="161"/>
    </location>
</feature>
<protein>
    <submittedName>
        <fullName evidence="2">STS14 protein-like</fullName>
    </submittedName>
</protein>
<feature type="compositionally biased region" description="Basic residues" evidence="1">
    <location>
        <begin position="143"/>
        <end position="153"/>
    </location>
</feature>
<dbReference type="EMBL" id="VEPZ02000935">
    <property type="protein sequence ID" value="KAE8709540.1"/>
    <property type="molecule type" value="Genomic_DNA"/>
</dbReference>
<evidence type="ECO:0000256" key="1">
    <source>
        <dbReference type="SAM" id="MobiDB-lite"/>
    </source>
</evidence>
<reference evidence="2" key="1">
    <citation type="submission" date="2019-09" db="EMBL/GenBank/DDBJ databases">
        <title>Draft genome information of white flower Hibiscus syriacus.</title>
        <authorList>
            <person name="Kim Y.-M."/>
        </authorList>
    </citation>
    <scope>NUCLEOTIDE SEQUENCE [LARGE SCALE GENOMIC DNA]</scope>
    <source>
        <strain evidence="2">YM2019G1</strain>
    </source>
</reference>
<gene>
    <name evidence="2" type="ORF">F3Y22_tig00110330pilonHSYRG00129</name>
</gene>
<organism evidence="2 3">
    <name type="scientific">Hibiscus syriacus</name>
    <name type="common">Rose of Sharon</name>
    <dbReference type="NCBI Taxonomy" id="106335"/>
    <lineage>
        <taxon>Eukaryota</taxon>
        <taxon>Viridiplantae</taxon>
        <taxon>Streptophyta</taxon>
        <taxon>Embryophyta</taxon>
        <taxon>Tracheophyta</taxon>
        <taxon>Spermatophyta</taxon>
        <taxon>Magnoliopsida</taxon>
        <taxon>eudicotyledons</taxon>
        <taxon>Gunneridae</taxon>
        <taxon>Pentapetalae</taxon>
        <taxon>rosids</taxon>
        <taxon>malvids</taxon>
        <taxon>Malvales</taxon>
        <taxon>Malvaceae</taxon>
        <taxon>Malvoideae</taxon>
        <taxon>Hibiscus</taxon>
    </lineage>
</organism>
<proteinExistence type="predicted"/>
<name>A0A6A3AXX5_HIBSY</name>
<comment type="caution">
    <text evidence="2">The sequence shown here is derived from an EMBL/GenBank/DDBJ whole genome shotgun (WGS) entry which is preliminary data.</text>
</comment>
<dbReference type="OrthoDB" id="843671at2759"/>
<dbReference type="AlphaFoldDB" id="A0A6A3AXX5"/>
<evidence type="ECO:0000313" key="2">
    <source>
        <dbReference type="EMBL" id="KAE8709540.1"/>
    </source>
</evidence>
<dbReference type="Pfam" id="PF14009">
    <property type="entry name" value="PADRE"/>
    <property type="match status" value="1"/>
</dbReference>
<dbReference type="PANTHER" id="PTHR33052">
    <property type="entry name" value="DUF4228 DOMAIN PROTEIN-RELATED"/>
    <property type="match status" value="1"/>
</dbReference>
<keyword evidence="3" id="KW-1185">Reference proteome</keyword>